<proteinExistence type="predicted"/>
<name>A0A118K6T6_CYNCS</name>
<organism evidence="2 3">
    <name type="scientific">Cynara cardunculus var. scolymus</name>
    <name type="common">Globe artichoke</name>
    <name type="synonym">Cynara scolymus</name>
    <dbReference type="NCBI Taxonomy" id="59895"/>
    <lineage>
        <taxon>Eukaryota</taxon>
        <taxon>Viridiplantae</taxon>
        <taxon>Streptophyta</taxon>
        <taxon>Embryophyta</taxon>
        <taxon>Tracheophyta</taxon>
        <taxon>Spermatophyta</taxon>
        <taxon>Magnoliopsida</taxon>
        <taxon>eudicotyledons</taxon>
        <taxon>Gunneridae</taxon>
        <taxon>Pentapetalae</taxon>
        <taxon>asterids</taxon>
        <taxon>campanulids</taxon>
        <taxon>Asterales</taxon>
        <taxon>Asteraceae</taxon>
        <taxon>Carduoideae</taxon>
        <taxon>Cardueae</taxon>
        <taxon>Carduinae</taxon>
        <taxon>Cynara</taxon>
    </lineage>
</organism>
<accession>A0A118K6T6</accession>
<gene>
    <name evidence="2" type="ORF">Ccrd_010432</name>
</gene>
<dbReference type="Proteomes" id="UP000243975">
    <property type="component" value="Unassembled WGS sequence"/>
</dbReference>
<feature type="transmembrane region" description="Helical" evidence="1">
    <location>
        <begin position="24"/>
        <end position="48"/>
    </location>
</feature>
<keyword evidence="1" id="KW-1133">Transmembrane helix</keyword>
<evidence type="ECO:0000313" key="3">
    <source>
        <dbReference type="Proteomes" id="UP000243975"/>
    </source>
</evidence>
<dbReference type="Gramene" id="KVI11160">
    <property type="protein sequence ID" value="KVI11160"/>
    <property type="gene ID" value="Ccrd_010432"/>
</dbReference>
<keyword evidence="3" id="KW-1185">Reference proteome</keyword>
<keyword evidence="1" id="KW-0472">Membrane</keyword>
<comment type="caution">
    <text evidence="2">The sequence shown here is derived from an EMBL/GenBank/DDBJ whole genome shotgun (WGS) entry which is preliminary data.</text>
</comment>
<evidence type="ECO:0000256" key="1">
    <source>
        <dbReference type="SAM" id="Phobius"/>
    </source>
</evidence>
<evidence type="ECO:0000313" key="2">
    <source>
        <dbReference type="EMBL" id="KVI11160.1"/>
    </source>
</evidence>
<dbReference type="AlphaFoldDB" id="A0A118K6T6"/>
<reference evidence="2 3" key="1">
    <citation type="journal article" date="2016" name="Sci. Rep.">
        <title>The genome sequence of the outbreeding globe artichoke constructed de novo incorporating a phase-aware low-pass sequencing strategy of F1 progeny.</title>
        <authorList>
            <person name="Scaglione D."/>
            <person name="Reyes-Chin-Wo S."/>
            <person name="Acquadro A."/>
            <person name="Froenicke L."/>
            <person name="Portis E."/>
            <person name="Beitel C."/>
            <person name="Tirone M."/>
            <person name="Mauro R."/>
            <person name="Lo Monaco A."/>
            <person name="Mauromicale G."/>
            <person name="Faccioli P."/>
            <person name="Cattivelli L."/>
            <person name="Rieseberg L."/>
            <person name="Michelmore R."/>
            <person name="Lanteri S."/>
        </authorList>
    </citation>
    <scope>NUCLEOTIDE SEQUENCE [LARGE SCALE GENOMIC DNA]</scope>
    <source>
        <strain evidence="2">2C</strain>
    </source>
</reference>
<keyword evidence="1" id="KW-0812">Transmembrane</keyword>
<dbReference type="EMBL" id="LEKV01000876">
    <property type="protein sequence ID" value="KVI11160.1"/>
    <property type="molecule type" value="Genomic_DNA"/>
</dbReference>
<sequence>MSSFFQQSVNLKVSKASFSHQCRIISSFETVLVLVTTTSGFCFCFYMWQWCIRVCDDRSSYNNRHPYTTP</sequence>
<protein>
    <submittedName>
        <fullName evidence="2">Uncharacterized protein</fullName>
    </submittedName>
</protein>